<sequence>MPVDVRLVALPRLGHLLLAAGLRDKFVAEAAPRPDARHRCRVNYAVSRVNIVPPSQAIARESSKLLAATGLHG</sequence>
<name>A0ABV1W346_9ACTN</name>
<organism evidence="1 2">
    <name type="scientific">Streptomyces carpinensis</name>
    <dbReference type="NCBI Taxonomy" id="66369"/>
    <lineage>
        <taxon>Bacteria</taxon>
        <taxon>Bacillati</taxon>
        <taxon>Actinomycetota</taxon>
        <taxon>Actinomycetes</taxon>
        <taxon>Kitasatosporales</taxon>
        <taxon>Streptomycetaceae</taxon>
        <taxon>Streptomyces</taxon>
    </lineage>
</organism>
<comment type="caution">
    <text evidence="1">The sequence shown here is derived from an EMBL/GenBank/DDBJ whole genome shotgun (WGS) entry which is preliminary data.</text>
</comment>
<keyword evidence="2" id="KW-1185">Reference proteome</keyword>
<protein>
    <submittedName>
        <fullName evidence="1">Uncharacterized protein</fullName>
    </submittedName>
</protein>
<evidence type="ECO:0000313" key="2">
    <source>
        <dbReference type="Proteomes" id="UP001458415"/>
    </source>
</evidence>
<dbReference type="RefSeq" id="WP_341868701.1">
    <property type="nucleotide sequence ID" value="NZ_MUBM01000170.1"/>
</dbReference>
<proteinExistence type="predicted"/>
<accession>A0ABV1W346</accession>
<reference evidence="1 2" key="1">
    <citation type="submission" date="2024-06" db="EMBL/GenBank/DDBJ databases">
        <title>The Natural Products Discovery Center: Release of the First 8490 Sequenced Strains for Exploring Actinobacteria Biosynthetic Diversity.</title>
        <authorList>
            <person name="Kalkreuter E."/>
            <person name="Kautsar S.A."/>
            <person name="Yang D."/>
            <person name="Bader C.D."/>
            <person name="Teijaro C.N."/>
            <person name="Fluegel L."/>
            <person name="Davis C.M."/>
            <person name="Simpson J.R."/>
            <person name="Lauterbach L."/>
            <person name="Steele A.D."/>
            <person name="Gui C."/>
            <person name="Meng S."/>
            <person name="Li G."/>
            <person name="Viehrig K."/>
            <person name="Ye F."/>
            <person name="Su P."/>
            <person name="Kiefer A.F."/>
            <person name="Nichols A."/>
            <person name="Cepeda A.J."/>
            <person name="Yan W."/>
            <person name="Fan B."/>
            <person name="Jiang Y."/>
            <person name="Adhikari A."/>
            <person name="Zheng C.-J."/>
            <person name="Schuster L."/>
            <person name="Cowan T.M."/>
            <person name="Smanski M.J."/>
            <person name="Chevrette M.G."/>
            <person name="De Carvalho L.P.S."/>
            <person name="Shen B."/>
        </authorList>
    </citation>
    <scope>NUCLEOTIDE SEQUENCE [LARGE SCALE GENOMIC DNA]</scope>
    <source>
        <strain evidence="1 2">NPDC000634</strain>
    </source>
</reference>
<gene>
    <name evidence="1" type="ORF">ABT317_13785</name>
</gene>
<evidence type="ECO:0000313" key="1">
    <source>
        <dbReference type="EMBL" id="MER6978052.1"/>
    </source>
</evidence>
<dbReference type="Proteomes" id="UP001458415">
    <property type="component" value="Unassembled WGS sequence"/>
</dbReference>
<dbReference type="EMBL" id="JBEPCU010000189">
    <property type="protein sequence ID" value="MER6978052.1"/>
    <property type="molecule type" value="Genomic_DNA"/>
</dbReference>